<accession>A0ACC3S5V2</accession>
<proteinExistence type="predicted"/>
<protein>
    <submittedName>
        <fullName evidence="1">Uncharacterized protein</fullName>
    </submittedName>
</protein>
<evidence type="ECO:0000313" key="1">
    <source>
        <dbReference type="EMBL" id="KAK8195941.1"/>
    </source>
</evidence>
<gene>
    <name evidence="1" type="ORF">M8818_007092</name>
</gene>
<sequence>MATQAFAVNGAKCYIIGRTKEKLDKVAELYGKDVPGQIIPIQGDITKKDDIKRIYSEIESKEKCICILVNNAGISSNTLQTEAKSAEEMKANLFDNEDSNIEDWVDTYRTNVPQCYFMTTAFLPLLQKATEHQHGYSGCVINVCSISGIVKTAQHHFAYNVSKAAVIHLTKMLGWEIANNGLKIRVNSIAPGVFPSEMTQGESGDNQKSELPKEDFEGKVPAARPGNDRDMGNGMLFVATNQYVNGQTIVIDGGYVLQAGSA</sequence>
<organism evidence="1 2">
    <name type="scientific">Zalaria obscura</name>
    <dbReference type="NCBI Taxonomy" id="2024903"/>
    <lineage>
        <taxon>Eukaryota</taxon>
        <taxon>Fungi</taxon>
        <taxon>Dikarya</taxon>
        <taxon>Ascomycota</taxon>
        <taxon>Pezizomycotina</taxon>
        <taxon>Dothideomycetes</taxon>
        <taxon>Dothideomycetidae</taxon>
        <taxon>Dothideales</taxon>
        <taxon>Zalariaceae</taxon>
        <taxon>Zalaria</taxon>
    </lineage>
</organism>
<dbReference type="Proteomes" id="UP001320706">
    <property type="component" value="Unassembled WGS sequence"/>
</dbReference>
<keyword evidence="2" id="KW-1185">Reference proteome</keyword>
<dbReference type="EMBL" id="JAMKPW020000042">
    <property type="protein sequence ID" value="KAK8195941.1"/>
    <property type="molecule type" value="Genomic_DNA"/>
</dbReference>
<comment type="caution">
    <text evidence="1">The sequence shown here is derived from an EMBL/GenBank/DDBJ whole genome shotgun (WGS) entry which is preliminary data.</text>
</comment>
<reference evidence="1" key="1">
    <citation type="submission" date="2024-02" db="EMBL/GenBank/DDBJ databases">
        <title>Metagenome Assembled Genome of Zalaria obscura JY119.</title>
        <authorList>
            <person name="Vighnesh L."/>
            <person name="Jagadeeshwari U."/>
            <person name="Venkata Ramana C."/>
            <person name="Sasikala C."/>
        </authorList>
    </citation>
    <scope>NUCLEOTIDE SEQUENCE</scope>
    <source>
        <strain evidence="1">JY119</strain>
    </source>
</reference>
<evidence type="ECO:0000313" key="2">
    <source>
        <dbReference type="Proteomes" id="UP001320706"/>
    </source>
</evidence>
<name>A0ACC3S5V2_9PEZI</name>